<dbReference type="EMBL" id="JAUESC010000386">
    <property type="protein sequence ID" value="KAK0576671.1"/>
    <property type="molecule type" value="Genomic_DNA"/>
</dbReference>
<dbReference type="AlphaFoldDB" id="A0AA39VDV6"/>
<organism evidence="1 2">
    <name type="scientific">Acer saccharum</name>
    <name type="common">Sugar maple</name>
    <dbReference type="NCBI Taxonomy" id="4024"/>
    <lineage>
        <taxon>Eukaryota</taxon>
        <taxon>Viridiplantae</taxon>
        <taxon>Streptophyta</taxon>
        <taxon>Embryophyta</taxon>
        <taxon>Tracheophyta</taxon>
        <taxon>Spermatophyta</taxon>
        <taxon>Magnoliopsida</taxon>
        <taxon>eudicotyledons</taxon>
        <taxon>Gunneridae</taxon>
        <taxon>Pentapetalae</taxon>
        <taxon>rosids</taxon>
        <taxon>malvids</taxon>
        <taxon>Sapindales</taxon>
        <taxon>Sapindaceae</taxon>
        <taxon>Hippocastanoideae</taxon>
        <taxon>Acereae</taxon>
        <taxon>Acer</taxon>
    </lineage>
</organism>
<protein>
    <submittedName>
        <fullName evidence="1">Uncharacterized protein</fullName>
    </submittedName>
</protein>
<comment type="caution">
    <text evidence="1">The sequence shown here is derived from an EMBL/GenBank/DDBJ whole genome shotgun (WGS) entry which is preliminary data.</text>
</comment>
<reference evidence="1" key="2">
    <citation type="submission" date="2023-06" db="EMBL/GenBank/DDBJ databases">
        <authorList>
            <person name="Swenson N.G."/>
            <person name="Wegrzyn J.L."/>
            <person name="Mcevoy S.L."/>
        </authorList>
    </citation>
    <scope>NUCLEOTIDE SEQUENCE</scope>
    <source>
        <strain evidence="1">NS2018</strain>
        <tissue evidence="1">Leaf</tissue>
    </source>
</reference>
<gene>
    <name evidence="1" type="ORF">LWI29_021606</name>
</gene>
<keyword evidence="2" id="KW-1185">Reference proteome</keyword>
<evidence type="ECO:0000313" key="2">
    <source>
        <dbReference type="Proteomes" id="UP001168877"/>
    </source>
</evidence>
<dbReference type="Proteomes" id="UP001168877">
    <property type="component" value="Unassembled WGS sequence"/>
</dbReference>
<name>A0AA39VDV6_ACESA</name>
<proteinExistence type="predicted"/>
<sequence length="152" mass="17079">MSNITNFFAIPLGYFHLGKNNLALTVDNLQTLVTKLNPPGLILGKDKHDGPFCNNFTDALHKSGKFEGLLYTYWDKNITSETAGRKAIEIYPDLSGFFYEYQNVPPIVNSNILTLIMLQGYLDCANLLEAIEREDSKANSLVAIDEENSKRM</sequence>
<reference evidence="1" key="1">
    <citation type="journal article" date="2022" name="Plant J.">
        <title>Strategies of tolerance reflected in two North American maple genomes.</title>
        <authorList>
            <person name="McEvoy S.L."/>
            <person name="Sezen U.U."/>
            <person name="Trouern-Trend A."/>
            <person name="McMahon S.M."/>
            <person name="Schaberg P.G."/>
            <person name="Yang J."/>
            <person name="Wegrzyn J.L."/>
            <person name="Swenson N.G."/>
        </authorList>
    </citation>
    <scope>NUCLEOTIDE SEQUENCE</scope>
    <source>
        <strain evidence="1">NS2018</strain>
    </source>
</reference>
<evidence type="ECO:0000313" key="1">
    <source>
        <dbReference type="EMBL" id="KAK0576671.1"/>
    </source>
</evidence>
<accession>A0AA39VDV6</accession>